<feature type="coiled-coil region" evidence="1">
    <location>
        <begin position="46"/>
        <end position="121"/>
    </location>
</feature>
<evidence type="ECO:0000256" key="1">
    <source>
        <dbReference type="SAM" id="Coils"/>
    </source>
</evidence>
<keyword evidence="4" id="KW-1185">Reference proteome</keyword>
<proteinExistence type="predicted"/>
<feature type="compositionally biased region" description="Basic residues" evidence="2">
    <location>
        <begin position="348"/>
        <end position="361"/>
    </location>
</feature>
<name>A0AAD9QGK1_ACRCE</name>
<sequence>MPHRLNGTVALVNGVNDSCGGKLVNGLSDSDDDVNTKEKLSQDGRLVDLRAQVIEMESSLREKQDSVRREMENMSSRLQQARDETAQEATISQMEKELIGREQEVKERDKEIREYEEYLNRRHSVCNNKEQDLNVLQNCVAWQTCEFFSVLFSLGKGTLNEDLARGTPAHHTLSVIVSRLNTLTKKRGSRMNNGHKAGIELRIEELKSQNKQLLEELFTLKKACESKGETVTDLTEKLGVSENENKRLHQRTKHLETQLELARKTAEIGTDTISVDEVMRKASIDLRRSSRSIRPSRAVTPLSSAGSSSAMKLVRVPSIDSMGTRNTSSSDNDKGTNLSEGKTVRISAGKKGKDHRVGRHKLGSEKVTSNLCTVM</sequence>
<evidence type="ECO:0000313" key="3">
    <source>
        <dbReference type="EMBL" id="KAK2560936.1"/>
    </source>
</evidence>
<protein>
    <submittedName>
        <fullName evidence="3">Uncharacterized protein</fullName>
    </submittedName>
</protein>
<gene>
    <name evidence="3" type="ORF">P5673_016053</name>
</gene>
<keyword evidence="1" id="KW-0175">Coiled coil</keyword>
<dbReference type="AlphaFoldDB" id="A0AAD9QGK1"/>
<dbReference type="Proteomes" id="UP001249851">
    <property type="component" value="Unassembled WGS sequence"/>
</dbReference>
<feature type="coiled-coil region" evidence="1">
    <location>
        <begin position="196"/>
        <end position="265"/>
    </location>
</feature>
<evidence type="ECO:0000256" key="2">
    <source>
        <dbReference type="SAM" id="MobiDB-lite"/>
    </source>
</evidence>
<evidence type="ECO:0000313" key="4">
    <source>
        <dbReference type="Proteomes" id="UP001249851"/>
    </source>
</evidence>
<feature type="compositionally biased region" description="Polar residues" evidence="2">
    <location>
        <begin position="366"/>
        <end position="375"/>
    </location>
</feature>
<feature type="compositionally biased region" description="Polar residues" evidence="2">
    <location>
        <begin position="321"/>
        <end position="340"/>
    </location>
</feature>
<dbReference type="EMBL" id="JARQWQ010000034">
    <property type="protein sequence ID" value="KAK2560936.1"/>
    <property type="molecule type" value="Genomic_DNA"/>
</dbReference>
<feature type="region of interest" description="Disordered" evidence="2">
    <location>
        <begin position="318"/>
        <end position="375"/>
    </location>
</feature>
<accession>A0AAD9QGK1</accession>
<organism evidence="3 4">
    <name type="scientific">Acropora cervicornis</name>
    <name type="common">Staghorn coral</name>
    <dbReference type="NCBI Taxonomy" id="6130"/>
    <lineage>
        <taxon>Eukaryota</taxon>
        <taxon>Metazoa</taxon>
        <taxon>Cnidaria</taxon>
        <taxon>Anthozoa</taxon>
        <taxon>Hexacorallia</taxon>
        <taxon>Scleractinia</taxon>
        <taxon>Astrocoeniina</taxon>
        <taxon>Acroporidae</taxon>
        <taxon>Acropora</taxon>
    </lineage>
</organism>
<reference evidence="3" key="2">
    <citation type="journal article" date="2023" name="Science">
        <title>Genomic signatures of disease resistance in endangered staghorn corals.</title>
        <authorList>
            <person name="Vollmer S.V."/>
            <person name="Selwyn J.D."/>
            <person name="Despard B.A."/>
            <person name="Roesel C.L."/>
        </authorList>
    </citation>
    <scope>NUCLEOTIDE SEQUENCE</scope>
    <source>
        <strain evidence="3">K2</strain>
    </source>
</reference>
<comment type="caution">
    <text evidence="3">The sequence shown here is derived from an EMBL/GenBank/DDBJ whole genome shotgun (WGS) entry which is preliminary data.</text>
</comment>
<reference evidence="3" key="1">
    <citation type="journal article" date="2023" name="G3 (Bethesda)">
        <title>Whole genome assembly and annotation of the endangered Caribbean coral Acropora cervicornis.</title>
        <authorList>
            <person name="Selwyn J.D."/>
            <person name="Vollmer S.V."/>
        </authorList>
    </citation>
    <scope>NUCLEOTIDE SEQUENCE</scope>
    <source>
        <strain evidence="3">K2</strain>
    </source>
</reference>